<dbReference type="GeneID" id="24623212"/>
<dbReference type="Proteomes" id="UP000030322">
    <property type="component" value="Segment"/>
</dbReference>
<name>A0A0A0YXH0_9CAUD</name>
<dbReference type="RefSeq" id="YP_009147597.1">
    <property type="nucleotide sequence ID" value="NC_027340.1"/>
</dbReference>
<sequence>MALTVIQINSEIGKNVGYFRAKDFQIAWEKNGCSHLVRLDYKIAYKQGAWRVYPIVEKVVQTKAISKHHSLYLALKSVH</sequence>
<evidence type="ECO:0000313" key="1">
    <source>
        <dbReference type="EMBL" id="AIX13093.1"/>
    </source>
</evidence>
<keyword evidence="2" id="KW-1185">Reference proteome</keyword>
<gene>
    <name evidence="1" type="ORF">NW77_085</name>
</gene>
<dbReference type="KEGG" id="vg:24623212"/>
<proteinExistence type="predicted"/>
<dbReference type="EMBL" id="KP037007">
    <property type="protein sequence ID" value="AIX13093.1"/>
    <property type="molecule type" value="Genomic_DNA"/>
</dbReference>
<protein>
    <submittedName>
        <fullName evidence="1">Uncharacterized protein</fullName>
    </submittedName>
</protein>
<dbReference type="OrthoDB" id="41352at10239"/>
<organism evidence="1 2">
    <name type="scientific">Erwinia phage phiEa2809</name>
    <dbReference type="NCBI Taxonomy" id="1564096"/>
    <lineage>
        <taxon>Viruses</taxon>
        <taxon>Duplodnaviria</taxon>
        <taxon>Heunggongvirae</taxon>
        <taxon>Uroviricota</taxon>
        <taxon>Caudoviricetes</taxon>
        <taxon>Pantevenvirales</taxon>
        <taxon>Ackermannviridae</taxon>
        <taxon>Nezavisimistyvirus</taxon>
        <taxon>Nezavisimistyvirus Ea2809</taxon>
    </lineage>
</organism>
<accession>A0A0A0YXH0</accession>
<reference evidence="1 2" key="1">
    <citation type="submission" date="2014-10" db="EMBL/GenBank/DDBJ databases">
        <title>Characterization of a new ViI-like Erwinia amylovora bacteriophage.</title>
        <authorList>
            <person name="Lagonenko A.L."/>
            <person name="Valentovich L.N."/>
        </authorList>
    </citation>
    <scope>NUCLEOTIDE SEQUENCE [LARGE SCALE GENOMIC DNA]</scope>
</reference>
<evidence type="ECO:0000313" key="2">
    <source>
        <dbReference type="Proteomes" id="UP000030322"/>
    </source>
</evidence>